<evidence type="ECO:0000313" key="4">
    <source>
        <dbReference type="Proteomes" id="UP000634647"/>
    </source>
</evidence>
<evidence type="ECO:0000313" key="3">
    <source>
        <dbReference type="Proteomes" id="UP000199541"/>
    </source>
</evidence>
<protein>
    <submittedName>
        <fullName evidence="1">Uncharacterized protein</fullName>
    </submittedName>
</protein>
<dbReference type="EMBL" id="BNAB01000008">
    <property type="protein sequence ID" value="GHE02041.1"/>
    <property type="molecule type" value="Genomic_DNA"/>
</dbReference>
<evidence type="ECO:0000313" key="1">
    <source>
        <dbReference type="EMBL" id="GHE02041.1"/>
    </source>
</evidence>
<dbReference type="RefSeq" id="WP_035845296.1">
    <property type="nucleotide sequence ID" value="NZ_BNAB01000008.1"/>
</dbReference>
<comment type="caution">
    <text evidence="1">The sequence shown here is derived from an EMBL/GenBank/DDBJ whole genome shotgun (WGS) entry which is preliminary data.</text>
</comment>
<reference evidence="1" key="3">
    <citation type="submission" date="2023-06" db="EMBL/GenBank/DDBJ databases">
        <authorList>
            <person name="Sun Q."/>
            <person name="Zhou Y."/>
        </authorList>
    </citation>
    <scope>NUCLEOTIDE SEQUENCE</scope>
    <source>
        <strain evidence="1">CGMCC 1.10859</strain>
    </source>
</reference>
<proteinExistence type="predicted"/>
<reference evidence="2 3" key="2">
    <citation type="submission" date="2016-10" db="EMBL/GenBank/DDBJ databases">
        <authorList>
            <person name="Varghese N."/>
            <person name="Submissions S."/>
        </authorList>
    </citation>
    <scope>NUCLEOTIDE SEQUENCE [LARGE SCALE GENOMIC DNA]</scope>
    <source>
        <strain evidence="2 3">DSM 24802</strain>
    </source>
</reference>
<dbReference type="AlphaFoldDB" id="A0AAN4ZZF2"/>
<accession>A0AAN4ZZF2</accession>
<keyword evidence="3" id="KW-1185">Reference proteome</keyword>
<dbReference type="Proteomes" id="UP000634647">
    <property type="component" value="Unassembled WGS sequence"/>
</dbReference>
<name>A0AAN4ZZF2_9RHOB</name>
<organism evidence="1 4">
    <name type="scientific">Allgaiera indica</name>
    <dbReference type="NCBI Taxonomy" id="765699"/>
    <lineage>
        <taxon>Bacteria</taxon>
        <taxon>Pseudomonadati</taxon>
        <taxon>Pseudomonadota</taxon>
        <taxon>Alphaproteobacteria</taxon>
        <taxon>Rhodobacterales</taxon>
        <taxon>Paracoccaceae</taxon>
        <taxon>Allgaiera</taxon>
    </lineage>
</organism>
<reference evidence="1" key="1">
    <citation type="journal article" date="2014" name="Int. J. Syst. Evol. Microbiol.">
        <title>Complete genome sequence of Corynebacterium casei LMG S-19264T (=DSM 44701T), isolated from a smear-ripened cheese.</title>
        <authorList>
            <consortium name="US DOE Joint Genome Institute (JGI-PGF)"/>
            <person name="Walter F."/>
            <person name="Albersmeier A."/>
            <person name="Kalinowski J."/>
            <person name="Ruckert C."/>
        </authorList>
    </citation>
    <scope>NUCLEOTIDE SEQUENCE</scope>
    <source>
        <strain evidence="1">CGMCC 1.10859</strain>
    </source>
</reference>
<gene>
    <name evidence="1" type="ORF">GCM10008024_20060</name>
    <name evidence="2" type="ORF">SAMN05444006_10960</name>
</gene>
<dbReference type="Proteomes" id="UP000199541">
    <property type="component" value="Unassembled WGS sequence"/>
</dbReference>
<dbReference type="EMBL" id="FNOB01000009">
    <property type="protein sequence ID" value="SDX03895.1"/>
    <property type="molecule type" value="Genomic_DNA"/>
</dbReference>
<evidence type="ECO:0000313" key="2">
    <source>
        <dbReference type="EMBL" id="SDX03895.1"/>
    </source>
</evidence>
<dbReference type="SUPFAM" id="SSF52266">
    <property type="entry name" value="SGNH hydrolase"/>
    <property type="match status" value="1"/>
</dbReference>
<sequence length="232" mass="25758">MTASPEPQVYFIGDSHCAALLAGARLLGIAADGASWSGSTWHDGRFALNENGINPRGLPQAGRLVEALRERVGRARVVPPGRPVVSTLGFHLGRLVPPYGWNGHEALPRAEGFPAEADVTSRAFLRDYIRHHRRRHFRIARRWARQERLILVAPPPAFERPNYRAFREELLAWYRDEGLAVFDPSPEFAREAGGLVPPALLEEDGIHGTPEYGARVLRAMQRAGVLDLAQPD</sequence>